<dbReference type="AlphaFoldDB" id="A0A4C1V2W8"/>
<gene>
    <name evidence="1" type="ORF">EVAR_25998_1</name>
</gene>
<name>A0A4C1V2W8_EUMVA</name>
<evidence type="ECO:0000313" key="2">
    <source>
        <dbReference type="Proteomes" id="UP000299102"/>
    </source>
</evidence>
<keyword evidence="2" id="KW-1185">Reference proteome</keyword>
<reference evidence="1 2" key="1">
    <citation type="journal article" date="2019" name="Commun. Biol.">
        <title>The bagworm genome reveals a unique fibroin gene that provides high tensile strength.</title>
        <authorList>
            <person name="Kono N."/>
            <person name="Nakamura H."/>
            <person name="Ohtoshi R."/>
            <person name="Tomita M."/>
            <person name="Numata K."/>
            <person name="Arakawa K."/>
        </authorList>
    </citation>
    <scope>NUCLEOTIDE SEQUENCE [LARGE SCALE GENOMIC DNA]</scope>
</reference>
<sequence>MVDNVFIALRTSSTRISRFFLNYSINYCNIFAGANNLCINWTPERANFGSTSRTVPILFRFRFELEVGLIRGILAQIQMVRGRDQIKNLIKVPFPTAKAGALSAGITFVTLP</sequence>
<evidence type="ECO:0000313" key="1">
    <source>
        <dbReference type="EMBL" id="GBP32637.1"/>
    </source>
</evidence>
<accession>A0A4C1V2W8</accession>
<dbReference type="EMBL" id="BGZK01000262">
    <property type="protein sequence ID" value="GBP32637.1"/>
    <property type="molecule type" value="Genomic_DNA"/>
</dbReference>
<proteinExistence type="predicted"/>
<dbReference type="Proteomes" id="UP000299102">
    <property type="component" value="Unassembled WGS sequence"/>
</dbReference>
<comment type="caution">
    <text evidence="1">The sequence shown here is derived from an EMBL/GenBank/DDBJ whole genome shotgun (WGS) entry which is preliminary data.</text>
</comment>
<organism evidence="1 2">
    <name type="scientific">Eumeta variegata</name>
    <name type="common">Bagworm moth</name>
    <name type="synonym">Eumeta japonica</name>
    <dbReference type="NCBI Taxonomy" id="151549"/>
    <lineage>
        <taxon>Eukaryota</taxon>
        <taxon>Metazoa</taxon>
        <taxon>Ecdysozoa</taxon>
        <taxon>Arthropoda</taxon>
        <taxon>Hexapoda</taxon>
        <taxon>Insecta</taxon>
        <taxon>Pterygota</taxon>
        <taxon>Neoptera</taxon>
        <taxon>Endopterygota</taxon>
        <taxon>Lepidoptera</taxon>
        <taxon>Glossata</taxon>
        <taxon>Ditrysia</taxon>
        <taxon>Tineoidea</taxon>
        <taxon>Psychidae</taxon>
        <taxon>Oiketicinae</taxon>
        <taxon>Eumeta</taxon>
    </lineage>
</organism>
<protein>
    <submittedName>
        <fullName evidence="1">Uncharacterized protein</fullName>
    </submittedName>
</protein>